<evidence type="ECO:0000313" key="11">
    <source>
        <dbReference type="Proteomes" id="UP000077115"/>
    </source>
</evidence>
<comment type="subcellular location">
    <subcellularLocation>
        <location evidence="1">Mitochondrion membrane</location>
    </subcellularLocation>
</comment>
<keyword evidence="6" id="KW-0406">Ion transport</keyword>
<keyword evidence="3" id="KW-0813">Transport</keyword>
<comment type="similarity">
    <text evidence="2">Belongs to the ATPase g subunit family.</text>
</comment>
<evidence type="ECO:0000313" key="10">
    <source>
        <dbReference type="EMBL" id="OAJ41286.1"/>
    </source>
</evidence>
<evidence type="ECO:0000256" key="2">
    <source>
        <dbReference type="ARBA" id="ARBA00005699"/>
    </source>
</evidence>
<dbReference type="GO" id="GO:0031966">
    <property type="term" value="C:mitochondrial membrane"/>
    <property type="evidence" value="ECO:0007669"/>
    <property type="project" value="UniProtKB-SubCell"/>
</dbReference>
<gene>
    <name evidence="10" type="ORF">BDEG_24914</name>
</gene>
<proteinExistence type="inferred from homology"/>
<dbReference type="EMBL" id="DS022305">
    <property type="protein sequence ID" value="OAJ41286.1"/>
    <property type="molecule type" value="Genomic_DNA"/>
</dbReference>
<keyword evidence="9" id="KW-0066">ATP synthesis</keyword>
<evidence type="ECO:0000256" key="6">
    <source>
        <dbReference type="ARBA" id="ARBA00023065"/>
    </source>
</evidence>
<evidence type="ECO:0000256" key="5">
    <source>
        <dbReference type="ARBA" id="ARBA00022781"/>
    </source>
</evidence>
<keyword evidence="5" id="KW-0375">Hydrogen ion transport</keyword>
<accession>A0A177WNA4</accession>
<protein>
    <submittedName>
        <fullName evidence="10">Uncharacterized protein</fullName>
    </submittedName>
</protein>
<dbReference type="GO" id="GO:0045259">
    <property type="term" value="C:proton-transporting ATP synthase complex"/>
    <property type="evidence" value="ECO:0007669"/>
    <property type="project" value="UniProtKB-KW"/>
</dbReference>
<dbReference type="GO" id="GO:0015078">
    <property type="term" value="F:proton transmembrane transporter activity"/>
    <property type="evidence" value="ECO:0007669"/>
    <property type="project" value="InterPro"/>
</dbReference>
<dbReference type="Pfam" id="PF04718">
    <property type="entry name" value="ATP-synt_G"/>
    <property type="match status" value="1"/>
</dbReference>
<dbReference type="GO" id="GO:0015986">
    <property type="term" value="P:proton motive force-driven ATP synthesis"/>
    <property type="evidence" value="ECO:0007669"/>
    <property type="project" value="InterPro"/>
</dbReference>
<dbReference type="STRING" id="403673.A0A177WNA4"/>
<evidence type="ECO:0000256" key="4">
    <source>
        <dbReference type="ARBA" id="ARBA00022547"/>
    </source>
</evidence>
<dbReference type="Proteomes" id="UP000077115">
    <property type="component" value="Unassembled WGS sequence"/>
</dbReference>
<evidence type="ECO:0000256" key="3">
    <source>
        <dbReference type="ARBA" id="ARBA00022448"/>
    </source>
</evidence>
<evidence type="ECO:0000256" key="7">
    <source>
        <dbReference type="ARBA" id="ARBA00023128"/>
    </source>
</evidence>
<name>A0A177WNA4_BATDL</name>
<reference evidence="10 11" key="1">
    <citation type="submission" date="2006-10" db="EMBL/GenBank/DDBJ databases">
        <title>The Genome Sequence of Batrachochytrium dendrobatidis JEL423.</title>
        <authorList>
            <consortium name="The Broad Institute Genome Sequencing Platform"/>
            <person name="Birren B."/>
            <person name="Lander E."/>
            <person name="Galagan J."/>
            <person name="Cuomo C."/>
            <person name="Devon K."/>
            <person name="Jaffe D."/>
            <person name="Butler J."/>
            <person name="Alvarez P."/>
            <person name="Gnerre S."/>
            <person name="Grabherr M."/>
            <person name="Kleber M."/>
            <person name="Mauceli E."/>
            <person name="Brockman W."/>
            <person name="Young S."/>
            <person name="LaButti K."/>
            <person name="Sykes S."/>
            <person name="DeCaprio D."/>
            <person name="Crawford M."/>
            <person name="Koehrsen M."/>
            <person name="Engels R."/>
            <person name="Montgomery P."/>
            <person name="Pearson M."/>
            <person name="Howarth C."/>
            <person name="Larson L."/>
            <person name="White J."/>
            <person name="O'Leary S."/>
            <person name="Kodira C."/>
            <person name="Zeng Q."/>
            <person name="Yandava C."/>
            <person name="Alvarado L."/>
            <person name="Longcore J."/>
            <person name="James T."/>
        </authorList>
    </citation>
    <scope>NUCLEOTIDE SEQUENCE [LARGE SCALE GENOMIC DNA]</scope>
    <source>
        <strain evidence="10 11">JEL423</strain>
    </source>
</reference>
<sequence>MASRLFFRSTAQLTGRRFASTDASTVASKAKPVVSSFATRLQGLMDPVIYYGRVGLEFASQVAKHQRVTSFPNVGVAQEGIAKFFQAFYNGEWKKVTLSQVTSFALDGVKIYGFFLVGEMVGRGSVIGYNIEGSGSHGAHH</sequence>
<evidence type="ECO:0000256" key="8">
    <source>
        <dbReference type="ARBA" id="ARBA00023136"/>
    </source>
</evidence>
<dbReference type="OrthoDB" id="437at2759"/>
<dbReference type="InterPro" id="IPR006808">
    <property type="entry name" value="ATP_synth_F0_gsu_mt"/>
</dbReference>
<reference evidence="10 11" key="2">
    <citation type="submission" date="2016-05" db="EMBL/GenBank/DDBJ databases">
        <title>Lineage-specific infection strategies underlie the spectrum of fungal disease in amphibians.</title>
        <authorList>
            <person name="Cuomo C.A."/>
            <person name="Farrer R.A."/>
            <person name="James T."/>
            <person name="Longcore J."/>
            <person name="Birren B."/>
        </authorList>
    </citation>
    <scope>NUCLEOTIDE SEQUENCE [LARGE SCALE GENOMIC DNA]</scope>
    <source>
        <strain evidence="10 11">JEL423</strain>
    </source>
</reference>
<dbReference type="AlphaFoldDB" id="A0A177WNA4"/>
<keyword evidence="7" id="KW-0496">Mitochondrion</keyword>
<keyword evidence="8" id="KW-0472">Membrane</keyword>
<organism evidence="10 11">
    <name type="scientific">Batrachochytrium dendrobatidis (strain JEL423)</name>
    <dbReference type="NCBI Taxonomy" id="403673"/>
    <lineage>
        <taxon>Eukaryota</taxon>
        <taxon>Fungi</taxon>
        <taxon>Fungi incertae sedis</taxon>
        <taxon>Chytridiomycota</taxon>
        <taxon>Chytridiomycota incertae sedis</taxon>
        <taxon>Chytridiomycetes</taxon>
        <taxon>Rhizophydiales</taxon>
        <taxon>Rhizophydiales incertae sedis</taxon>
        <taxon>Batrachochytrium</taxon>
    </lineage>
</organism>
<dbReference type="VEuPathDB" id="FungiDB:BDEG_24914"/>
<evidence type="ECO:0000256" key="9">
    <source>
        <dbReference type="ARBA" id="ARBA00023310"/>
    </source>
</evidence>
<dbReference type="eggNOG" id="KOG4103">
    <property type="taxonomic scope" value="Eukaryota"/>
</dbReference>
<evidence type="ECO:0000256" key="1">
    <source>
        <dbReference type="ARBA" id="ARBA00004325"/>
    </source>
</evidence>
<keyword evidence="4" id="KW-0138">CF(0)</keyword>